<organism evidence="5 6">
    <name type="scientific">Tessaracoccus oleiagri</name>
    <dbReference type="NCBI Taxonomy" id="686624"/>
    <lineage>
        <taxon>Bacteria</taxon>
        <taxon>Bacillati</taxon>
        <taxon>Actinomycetota</taxon>
        <taxon>Actinomycetes</taxon>
        <taxon>Propionibacteriales</taxon>
        <taxon>Propionibacteriaceae</taxon>
        <taxon>Tessaracoccus</taxon>
    </lineage>
</organism>
<feature type="region of interest" description="Disordered" evidence="2">
    <location>
        <begin position="535"/>
        <end position="587"/>
    </location>
</feature>
<proteinExistence type="inferred from homology"/>
<dbReference type="OrthoDB" id="3573673at2"/>
<accession>A0A1G9HD30</accession>
<evidence type="ECO:0000256" key="3">
    <source>
        <dbReference type="SAM" id="Phobius"/>
    </source>
</evidence>
<dbReference type="Proteomes" id="UP000199475">
    <property type="component" value="Unassembled WGS sequence"/>
</dbReference>
<comment type="similarity">
    <text evidence="1">Belongs to the LytR/CpsA/Psr (LCP) family.</text>
</comment>
<dbReference type="RefSeq" id="WP_093248130.1">
    <property type="nucleotide sequence ID" value="NZ_FNGP01000001.1"/>
</dbReference>
<feature type="transmembrane region" description="Helical" evidence="3">
    <location>
        <begin position="108"/>
        <end position="129"/>
    </location>
</feature>
<dbReference type="InterPro" id="IPR004474">
    <property type="entry name" value="LytR_CpsA_psr"/>
</dbReference>
<keyword evidence="3" id="KW-1133">Transmembrane helix</keyword>
<evidence type="ECO:0000256" key="1">
    <source>
        <dbReference type="ARBA" id="ARBA00006068"/>
    </source>
</evidence>
<evidence type="ECO:0000313" key="6">
    <source>
        <dbReference type="Proteomes" id="UP000199475"/>
    </source>
</evidence>
<feature type="transmembrane region" description="Helical" evidence="3">
    <location>
        <begin position="83"/>
        <end position="101"/>
    </location>
</feature>
<feature type="region of interest" description="Disordered" evidence="2">
    <location>
        <begin position="1"/>
        <end position="20"/>
    </location>
</feature>
<dbReference type="EMBL" id="FNGP01000001">
    <property type="protein sequence ID" value="SDL10736.1"/>
    <property type="molecule type" value="Genomic_DNA"/>
</dbReference>
<reference evidence="5 6" key="1">
    <citation type="submission" date="2016-10" db="EMBL/GenBank/DDBJ databases">
        <authorList>
            <person name="de Groot N.N."/>
        </authorList>
    </citation>
    <scope>NUCLEOTIDE SEQUENCE [LARGE SCALE GENOMIC DNA]</scope>
    <source>
        <strain evidence="5 6">CGMCC 1.9159</strain>
    </source>
</reference>
<gene>
    <name evidence="5" type="ORF">SAMN04488242_0229</name>
</gene>
<dbReference type="InterPro" id="IPR050922">
    <property type="entry name" value="LytR/CpsA/Psr_CW_biosynth"/>
</dbReference>
<dbReference type="Gene3D" id="3.40.630.190">
    <property type="entry name" value="LCP protein"/>
    <property type="match status" value="1"/>
</dbReference>
<keyword evidence="3" id="KW-0472">Membrane</keyword>
<feature type="compositionally biased region" description="Low complexity" evidence="2">
    <location>
        <begin position="542"/>
        <end position="558"/>
    </location>
</feature>
<feature type="transmembrane region" description="Helical" evidence="3">
    <location>
        <begin position="158"/>
        <end position="182"/>
    </location>
</feature>
<dbReference type="PANTHER" id="PTHR33392:SF6">
    <property type="entry name" value="POLYISOPRENYL-TEICHOIC ACID--PEPTIDOGLYCAN TEICHOIC ACID TRANSFERASE TAGU"/>
    <property type="match status" value="1"/>
</dbReference>
<dbReference type="STRING" id="686624.SAMN04488242_0229"/>
<dbReference type="NCBIfam" id="TIGR00350">
    <property type="entry name" value="lytR_cpsA_psr"/>
    <property type="match status" value="1"/>
</dbReference>
<feature type="transmembrane region" description="Helical" evidence="3">
    <location>
        <begin position="194"/>
        <end position="215"/>
    </location>
</feature>
<keyword evidence="6" id="KW-1185">Reference proteome</keyword>
<sequence>MSDPQGPGPRRGVSGDGSFDALYRASTPRRIYIEDDDSPTVIHPRRETLWRADDDQLWHEDLAAPTPGATSSRPPEESRFRHSVVYTLISTLVPGLGLVGSRQRSVRIAGALIAGGFVALVVATLVFLVTRVDRDPGESFTAAVASTLVGIASNRASLHILTVLLTAIGLLWVALIAGTHVATRPRRLGRGKRLLGAFLVAVLSMGVAAPVAVGARYSQVLATSVGQTFSPQSEVVAGSLPTISGPDPFEDIPRLNILLLGADMDERRIEQGEKLGYGLRTDTIMAASIDTRTGETAIIQIPRNVQYTPFPEGSDMEKLYPDGFTGEPPADNWFINTIWETTVAQHPQVFRGDTYPGAEALKQGVEGITGLEMHYFVMLNIDGLRELVDAMGGVTVNINERLPMGGSSNNQSATWGWLEPGPNQKLTGNEALWYARSRWSTSDYSRMARQSCLINAIVDQANPTTLLTRFEAIAGASSDMVQTDIPAEALEPLVDLALKTKDQPMKRLVFSQGKNGYWYADPDFEAMRAAVEDLIDPPTASPSPSASASASPSPSESPSAEESEGPPPVLVDGSQDVTDACAYNPVE</sequence>
<dbReference type="PANTHER" id="PTHR33392">
    <property type="entry name" value="POLYISOPRENYL-TEICHOIC ACID--PEPTIDOGLYCAN TEICHOIC ACID TRANSFERASE TAGU"/>
    <property type="match status" value="1"/>
</dbReference>
<name>A0A1G9HD30_9ACTN</name>
<feature type="domain" description="Cell envelope-related transcriptional attenuator" evidence="4">
    <location>
        <begin position="280"/>
        <end position="461"/>
    </location>
</feature>
<evidence type="ECO:0000313" key="5">
    <source>
        <dbReference type="EMBL" id="SDL10736.1"/>
    </source>
</evidence>
<dbReference type="AlphaFoldDB" id="A0A1G9HD30"/>
<dbReference type="Pfam" id="PF03816">
    <property type="entry name" value="LytR_cpsA_psr"/>
    <property type="match status" value="1"/>
</dbReference>
<evidence type="ECO:0000256" key="2">
    <source>
        <dbReference type="SAM" id="MobiDB-lite"/>
    </source>
</evidence>
<evidence type="ECO:0000259" key="4">
    <source>
        <dbReference type="Pfam" id="PF03816"/>
    </source>
</evidence>
<keyword evidence="3" id="KW-0812">Transmembrane</keyword>
<protein>
    <submittedName>
        <fullName evidence="5">Transcriptional attenuator, LytR family</fullName>
    </submittedName>
</protein>